<dbReference type="InterPro" id="IPR006059">
    <property type="entry name" value="SBP"/>
</dbReference>
<dbReference type="PROSITE" id="PS01037">
    <property type="entry name" value="SBP_BACTERIAL_1"/>
    <property type="match status" value="1"/>
</dbReference>
<dbReference type="Pfam" id="PF13416">
    <property type="entry name" value="SBP_bac_8"/>
    <property type="match status" value="1"/>
</dbReference>
<evidence type="ECO:0000313" key="6">
    <source>
        <dbReference type="Proteomes" id="UP000310636"/>
    </source>
</evidence>
<protein>
    <submittedName>
        <fullName evidence="5">ABC transporter substrate-binding protein</fullName>
    </submittedName>
</protein>
<feature type="chain" id="PRO_5039238462" evidence="4">
    <location>
        <begin position="21"/>
        <end position="459"/>
    </location>
</feature>
<proteinExistence type="inferred from homology"/>
<dbReference type="SUPFAM" id="SSF53850">
    <property type="entry name" value="Periplasmic binding protein-like II"/>
    <property type="match status" value="1"/>
</dbReference>
<dbReference type="GO" id="GO:0055085">
    <property type="term" value="P:transmembrane transport"/>
    <property type="evidence" value="ECO:0007669"/>
    <property type="project" value="InterPro"/>
</dbReference>
<evidence type="ECO:0000256" key="4">
    <source>
        <dbReference type="SAM" id="SignalP"/>
    </source>
</evidence>
<evidence type="ECO:0000256" key="1">
    <source>
        <dbReference type="ARBA" id="ARBA00008520"/>
    </source>
</evidence>
<dbReference type="PROSITE" id="PS51257">
    <property type="entry name" value="PROKAR_LIPOPROTEIN"/>
    <property type="match status" value="1"/>
</dbReference>
<dbReference type="InterPro" id="IPR050490">
    <property type="entry name" value="Bact_solute-bd_prot1"/>
</dbReference>
<evidence type="ECO:0000256" key="3">
    <source>
        <dbReference type="ARBA" id="ARBA00022729"/>
    </source>
</evidence>
<accession>A0A4S4BJ94</accession>
<dbReference type="PANTHER" id="PTHR43649">
    <property type="entry name" value="ARABINOSE-BINDING PROTEIN-RELATED"/>
    <property type="match status" value="1"/>
</dbReference>
<dbReference type="Gene3D" id="3.40.190.10">
    <property type="entry name" value="Periplasmic binding protein-like II"/>
    <property type="match status" value="1"/>
</dbReference>
<evidence type="ECO:0000313" key="5">
    <source>
        <dbReference type="EMBL" id="THF74722.1"/>
    </source>
</evidence>
<name>A0A4S4BJ94_9BACL</name>
<dbReference type="CDD" id="cd14748">
    <property type="entry name" value="PBP2_UgpB"/>
    <property type="match status" value="1"/>
</dbReference>
<dbReference type="PANTHER" id="PTHR43649:SF12">
    <property type="entry name" value="DIACETYLCHITOBIOSE BINDING PROTEIN DASA"/>
    <property type="match status" value="1"/>
</dbReference>
<sequence>MATFKVWAASALSLSLLALTACGNSGTGSNASNAATESSASANAAGAAASPSSSSSSSSDEKVTIKFYSYNLATAGQKEGTQKLIDEFEAENPNITIEGIPVASTDINAKVQADIAAGSPPDVAQLVFDGLDFIANNFGAKPLEDIVPADELAAAFEGFNPNGLKLGQLNGKTYGLPFTFSTPVLFYNSSLFEKAGLDPAFPPTTWAEVKEDALAIADATGTTGVHIGGSVGNDWLVQAIIGSNGGKVLSDDRTTIEFGSNEAIDAIKMWQDMVLSGANSKMNDGEAIEAFTQGKLGMILFTSALQNMFIGAAQAGGWELQAAQMPSFGDKTTTPVNSGSALFILSDDKAKQEAAWKFLKFVTSERGYTIITSEIGYLPLRPSIVEDPAYLKDWVEQNPLIKPNLAQLERLTPWVSYPGSNWYQIETILLEAVQKAIQSKDDVSKIMQDAQKRAQDLMP</sequence>
<reference evidence="5 6" key="1">
    <citation type="submission" date="2019-04" db="EMBL/GenBank/DDBJ databases">
        <title>Cohnella sp. nov. isolated from preserved vegetables.</title>
        <authorList>
            <person name="Lin S.-Y."/>
            <person name="Hung M.-H."/>
            <person name="Young C.-C."/>
        </authorList>
    </citation>
    <scope>NUCLEOTIDE SEQUENCE [LARGE SCALE GENOMIC DNA]</scope>
    <source>
        <strain evidence="5 6">CC-MHH1044</strain>
    </source>
</reference>
<dbReference type="EMBL" id="SSOB01000038">
    <property type="protein sequence ID" value="THF74722.1"/>
    <property type="molecule type" value="Genomic_DNA"/>
</dbReference>
<gene>
    <name evidence="5" type="ORF">E6C55_24235</name>
</gene>
<dbReference type="OrthoDB" id="9795467at2"/>
<dbReference type="InterPro" id="IPR006061">
    <property type="entry name" value="SBP_1_CS"/>
</dbReference>
<comment type="caution">
    <text evidence="5">The sequence shown here is derived from an EMBL/GenBank/DDBJ whole genome shotgun (WGS) entry which is preliminary data.</text>
</comment>
<keyword evidence="6" id="KW-1185">Reference proteome</keyword>
<organism evidence="5 6">
    <name type="scientific">Cohnella fermenti</name>
    <dbReference type="NCBI Taxonomy" id="2565925"/>
    <lineage>
        <taxon>Bacteria</taxon>
        <taxon>Bacillati</taxon>
        <taxon>Bacillota</taxon>
        <taxon>Bacilli</taxon>
        <taxon>Bacillales</taxon>
        <taxon>Paenibacillaceae</taxon>
        <taxon>Cohnella</taxon>
    </lineage>
</organism>
<dbReference type="Proteomes" id="UP000310636">
    <property type="component" value="Unassembled WGS sequence"/>
</dbReference>
<evidence type="ECO:0000256" key="2">
    <source>
        <dbReference type="ARBA" id="ARBA00022448"/>
    </source>
</evidence>
<keyword evidence="3 4" id="KW-0732">Signal</keyword>
<comment type="similarity">
    <text evidence="1">Belongs to the bacterial solute-binding protein 1 family.</text>
</comment>
<feature type="signal peptide" evidence="4">
    <location>
        <begin position="1"/>
        <end position="20"/>
    </location>
</feature>
<dbReference type="RefSeq" id="WP_136372410.1">
    <property type="nucleotide sequence ID" value="NZ_SSOB01000038.1"/>
</dbReference>
<keyword evidence="2" id="KW-0813">Transport</keyword>
<dbReference type="AlphaFoldDB" id="A0A4S4BJ94"/>